<name>A0A2I2G6N5_9EURO</name>
<evidence type="ECO:0000313" key="3">
    <source>
        <dbReference type="Proteomes" id="UP000234275"/>
    </source>
</evidence>
<evidence type="ECO:0000313" key="2">
    <source>
        <dbReference type="EMBL" id="PLB48534.1"/>
    </source>
</evidence>
<dbReference type="RefSeq" id="XP_024703836.1">
    <property type="nucleotide sequence ID" value="XM_024853423.1"/>
</dbReference>
<feature type="signal peptide" evidence="1">
    <location>
        <begin position="1"/>
        <end position="20"/>
    </location>
</feature>
<dbReference type="AlphaFoldDB" id="A0A2I2G6N5"/>
<organism evidence="2 3">
    <name type="scientific">Aspergillus steynii IBT 23096</name>
    <dbReference type="NCBI Taxonomy" id="1392250"/>
    <lineage>
        <taxon>Eukaryota</taxon>
        <taxon>Fungi</taxon>
        <taxon>Dikarya</taxon>
        <taxon>Ascomycota</taxon>
        <taxon>Pezizomycotina</taxon>
        <taxon>Eurotiomycetes</taxon>
        <taxon>Eurotiomycetidae</taxon>
        <taxon>Eurotiales</taxon>
        <taxon>Aspergillaceae</taxon>
        <taxon>Aspergillus</taxon>
        <taxon>Aspergillus subgen. Circumdati</taxon>
    </lineage>
</organism>
<dbReference type="EMBL" id="MSFO01000005">
    <property type="protein sequence ID" value="PLB48534.1"/>
    <property type="molecule type" value="Genomic_DNA"/>
</dbReference>
<dbReference type="Proteomes" id="UP000234275">
    <property type="component" value="Unassembled WGS sequence"/>
</dbReference>
<dbReference type="OrthoDB" id="4384073at2759"/>
<sequence length="194" mass="21958">MPSLTKYLLLPLLCVSPILAAYQPDYNAIFGEKCARPVQATQEIIAPIASDLVQKVCNQCDHDKITYEMLQRSESNNFNWAILHLKGVGFELRESYVPEKLFNLVWDFCIKKKWPTQSLCEDDFTEFRDCVLHTGMNEMVGPFAAYNQLVQDRCLRMPAAAARMVPLVKEEVDKFVGRVCPNGPQGRDQGVLAA</sequence>
<keyword evidence="1" id="KW-0732">Signal</keyword>
<evidence type="ECO:0000256" key="1">
    <source>
        <dbReference type="SAM" id="SignalP"/>
    </source>
</evidence>
<keyword evidence="3" id="KW-1185">Reference proteome</keyword>
<dbReference type="VEuPathDB" id="FungiDB:P170DRAFT_477147"/>
<gene>
    <name evidence="2" type="ORF">P170DRAFT_477147</name>
</gene>
<feature type="chain" id="PRO_5014117086" evidence="1">
    <location>
        <begin position="21"/>
        <end position="194"/>
    </location>
</feature>
<protein>
    <submittedName>
        <fullName evidence="2">Uncharacterized protein</fullName>
    </submittedName>
</protein>
<reference evidence="2 3" key="1">
    <citation type="submission" date="2016-12" db="EMBL/GenBank/DDBJ databases">
        <title>The genomes of Aspergillus section Nigri reveals drivers in fungal speciation.</title>
        <authorList>
            <consortium name="DOE Joint Genome Institute"/>
            <person name="Vesth T.C."/>
            <person name="Nybo J."/>
            <person name="Theobald S."/>
            <person name="Brandl J."/>
            <person name="Frisvad J.C."/>
            <person name="Nielsen K.F."/>
            <person name="Lyhne E.K."/>
            <person name="Kogle M.E."/>
            <person name="Kuo A."/>
            <person name="Riley R."/>
            <person name="Clum A."/>
            <person name="Nolan M."/>
            <person name="Lipzen A."/>
            <person name="Salamov A."/>
            <person name="Henrissat B."/>
            <person name="Wiebenga A."/>
            <person name="De Vries R.P."/>
            <person name="Grigoriev I.V."/>
            <person name="Mortensen U.H."/>
            <person name="Andersen M.R."/>
            <person name="Baker S.E."/>
        </authorList>
    </citation>
    <scope>NUCLEOTIDE SEQUENCE [LARGE SCALE GENOMIC DNA]</scope>
    <source>
        <strain evidence="2 3">IBT 23096</strain>
    </source>
</reference>
<proteinExistence type="predicted"/>
<dbReference type="GeneID" id="36561121"/>
<comment type="caution">
    <text evidence="2">The sequence shown here is derived from an EMBL/GenBank/DDBJ whole genome shotgun (WGS) entry which is preliminary data.</text>
</comment>
<accession>A0A2I2G6N5</accession>